<evidence type="ECO:0000313" key="3">
    <source>
        <dbReference type="EMBL" id="PIW16060.1"/>
    </source>
</evidence>
<dbReference type="InterPro" id="IPR045851">
    <property type="entry name" value="AMP-bd_C_sf"/>
</dbReference>
<gene>
    <name evidence="3" type="ORF">COW36_15215</name>
</gene>
<dbReference type="CDD" id="cd04433">
    <property type="entry name" value="AFD_class_I"/>
    <property type="match status" value="1"/>
</dbReference>
<evidence type="ECO:0008006" key="5">
    <source>
        <dbReference type="Google" id="ProtNLM"/>
    </source>
</evidence>
<dbReference type="Proteomes" id="UP000231019">
    <property type="component" value="Unassembled WGS sequence"/>
</dbReference>
<protein>
    <recommendedName>
        <fullName evidence="5">AMP-dependent synthetase/ligase domain-containing protein</fullName>
    </recommendedName>
</protein>
<feature type="domain" description="AMP-dependent synthetase/ligase" evidence="1">
    <location>
        <begin position="111"/>
        <end position="316"/>
    </location>
</feature>
<reference evidence="3 4" key="1">
    <citation type="submission" date="2017-09" db="EMBL/GenBank/DDBJ databases">
        <title>Depth-based differentiation of microbial function through sediment-hosted aquifers and enrichment of novel symbionts in the deep terrestrial subsurface.</title>
        <authorList>
            <person name="Probst A.J."/>
            <person name="Ladd B."/>
            <person name="Jarett J.K."/>
            <person name="Geller-Mcgrath D.E."/>
            <person name="Sieber C.M."/>
            <person name="Emerson J.B."/>
            <person name="Anantharaman K."/>
            <person name="Thomas B.C."/>
            <person name="Malmstrom R."/>
            <person name="Stieglmeier M."/>
            <person name="Klingl A."/>
            <person name="Woyke T."/>
            <person name="Ryan C.M."/>
            <person name="Banfield J.F."/>
        </authorList>
    </citation>
    <scope>NUCLEOTIDE SEQUENCE [LARGE SCALE GENOMIC DNA]</scope>
    <source>
        <strain evidence="3">CG17_big_fil_post_rev_8_21_14_2_50_48_46</strain>
    </source>
</reference>
<dbReference type="Gene3D" id="3.30.300.30">
    <property type="match status" value="1"/>
</dbReference>
<dbReference type="InterPro" id="IPR000873">
    <property type="entry name" value="AMP-dep_synth/lig_dom"/>
</dbReference>
<dbReference type="Pfam" id="PF13193">
    <property type="entry name" value="AMP-binding_C"/>
    <property type="match status" value="1"/>
</dbReference>
<dbReference type="Gene3D" id="3.40.50.12780">
    <property type="entry name" value="N-terminal domain of ligase-like"/>
    <property type="match status" value="1"/>
</dbReference>
<dbReference type="AlphaFoldDB" id="A0A2M7G2P0"/>
<proteinExistence type="predicted"/>
<dbReference type="SUPFAM" id="SSF56801">
    <property type="entry name" value="Acetyl-CoA synthetase-like"/>
    <property type="match status" value="1"/>
</dbReference>
<organism evidence="3 4">
    <name type="scientific">bacterium (Candidatus Blackallbacteria) CG17_big_fil_post_rev_8_21_14_2_50_48_46</name>
    <dbReference type="NCBI Taxonomy" id="2014261"/>
    <lineage>
        <taxon>Bacteria</taxon>
        <taxon>Candidatus Blackallbacteria</taxon>
    </lineage>
</organism>
<evidence type="ECO:0000313" key="4">
    <source>
        <dbReference type="Proteomes" id="UP000231019"/>
    </source>
</evidence>
<dbReference type="PANTHER" id="PTHR43201:SF32">
    <property type="entry name" value="2-SUCCINYLBENZOATE--COA LIGASE, CHLOROPLASTIC_PEROXISOMAL"/>
    <property type="match status" value="1"/>
</dbReference>
<sequence length="457" mass="49840">MHDFQSLLESFLSRKSDLTLEDAQNKQTYLEFGAQVKAKALGLQSEFSIGQRFLLQARHDLHYLSDLLALLAAGMLAIPYPCGLPEEQVTILTKRFQAQKAPPLFPEGQGNLSPLDPQSLCLALLTSGSGGELKAAGFQAQALFWNALTVMQEQALASPGNMGIHLPLHHAFGLVTQMLPALISASPLILLERQLWPGDLLKKLQAHQIATFAAVPTTLRLMLQGSPPPLESLQHLSIAGAALHPEEIPALQRLFPQAEIWIGYGLTEAGPRVSAISSKAPDFHSGSAGFALKGVELRIENEELCVRSPSLMQGYLEAPELTQATLQAGWLRSGDKASLDAQGRLFIEGRCDDTLLCAGEKVAPLQVERILLQAPGILHVAVYGEPDPILGTRLIALLQAQNEGPSTNLHALKKFCRLHLEPHQIPSLFYSVTHLPLTTTGKLRRKELSQWPKTPWS</sequence>
<comment type="caution">
    <text evidence="3">The sequence shown here is derived from an EMBL/GenBank/DDBJ whole genome shotgun (WGS) entry which is preliminary data.</text>
</comment>
<name>A0A2M7G2P0_9BACT</name>
<dbReference type="Pfam" id="PF00501">
    <property type="entry name" value="AMP-binding"/>
    <property type="match status" value="1"/>
</dbReference>
<feature type="domain" description="AMP-binding enzyme C-terminal" evidence="2">
    <location>
        <begin position="367"/>
        <end position="442"/>
    </location>
</feature>
<dbReference type="GO" id="GO:0006631">
    <property type="term" value="P:fatty acid metabolic process"/>
    <property type="evidence" value="ECO:0007669"/>
    <property type="project" value="TreeGrafter"/>
</dbReference>
<dbReference type="PANTHER" id="PTHR43201">
    <property type="entry name" value="ACYL-COA SYNTHETASE"/>
    <property type="match status" value="1"/>
</dbReference>
<dbReference type="InterPro" id="IPR025110">
    <property type="entry name" value="AMP-bd_C"/>
</dbReference>
<dbReference type="GO" id="GO:0031956">
    <property type="term" value="F:medium-chain fatty acid-CoA ligase activity"/>
    <property type="evidence" value="ECO:0007669"/>
    <property type="project" value="TreeGrafter"/>
</dbReference>
<dbReference type="EMBL" id="PFFQ01000041">
    <property type="protein sequence ID" value="PIW16060.1"/>
    <property type="molecule type" value="Genomic_DNA"/>
</dbReference>
<evidence type="ECO:0000259" key="2">
    <source>
        <dbReference type="Pfam" id="PF13193"/>
    </source>
</evidence>
<dbReference type="InterPro" id="IPR042099">
    <property type="entry name" value="ANL_N_sf"/>
</dbReference>
<evidence type="ECO:0000259" key="1">
    <source>
        <dbReference type="Pfam" id="PF00501"/>
    </source>
</evidence>
<accession>A0A2M7G2P0</accession>